<feature type="region of interest" description="Disordered" evidence="1">
    <location>
        <begin position="1"/>
        <end position="22"/>
    </location>
</feature>
<gene>
    <name evidence="2" type="ORF">M440DRAFT_1249583</name>
</gene>
<evidence type="ECO:0000256" key="1">
    <source>
        <dbReference type="SAM" id="MobiDB-lite"/>
    </source>
</evidence>
<dbReference type="AlphaFoldDB" id="A0A2T4C420"/>
<name>A0A2T4C420_TRILO</name>
<reference evidence="2 3" key="1">
    <citation type="submission" date="2016-07" db="EMBL/GenBank/DDBJ databases">
        <title>Multiple horizontal gene transfer events from other fungi enriched the ability of initially mycotrophic Trichoderma (Ascomycota) to feed on dead plant biomass.</title>
        <authorList>
            <consortium name="DOE Joint Genome Institute"/>
            <person name="Aerts A."/>
            <person name="Atanasova L."/>
            <person name="Chenthamara K."/>
            <person name="Zhang J."/>
            <person name="Grujic M."/>
            <person name="Henrissat B."/>
            <person name="Kuo A."/>
            <person name="Salamov A."/>
            <person name="Lipzen A."/>
            <person name="Labutti K."/>
            <person name="Barry K."/>
            <person name="Miao Y."/>
            <person name="Rahimi M.J."/>
            <person name="Shen Q."/>
            <person name="Grigoriev I.V."/>
            <person name="Kubicek C.P."/>
            <person name="Druzhinina I.S."/>
        </authorList>
    </citation>
    <scope>NUCLEOTIDE SEQUENCE [LARGE SCALE GENOMIC DNA]</scope>
    <source>
        <strain evidence="2 3">ATCC 18648</strain>
    </source>
</reference>
<keyword evidence="3" id="KW-1185">Reference proteome</keyword>
<protein>
    <submittedName>
        <fullName evidence="2">Uncharacterized protein</fullName>
    </submittedName>
</protein>
<sequence>MQLSKKTESSSEETMVRLSGRSLKETELPYHGRVSQLLRYKPLASNCSSRGNARAVVVVSAISLMYCTSRKQDNIL</sequence>
<proteinExistence type="predicted"/>
<evidence type="ECO:0000313" key="3">
    <source>
        <dbReference type="Proteomes" id="UP000240760"/>
    </source>
</evidence>
<dbReference type="Proteomes" id="UP000240760">
    <property type="component" value="Unassembled WGS sequence"/>
</dbReference>
<evidence type="ECO:0000313" key="2">
    <source>
        <dbReference type="EMBL" id="PTB76292.1"/>
    </source>
</evidence>
<dbReference type="EMBL" id="KZ679132">
    <property type="protein sequence ID" value="PTB76292.1"/>
    <property type="molecule type" value="Genomic_DNA"/>
</dbReference>
<accession>A0A2T4C420</accession>
<organism evidence="2 3">
    <name type="scientific">Trichoderma longibrachiatum ATCC 18648</name>
    <dbReference type="NCBI Taxonomy" id="983965"/>
    <lineage>
        <taxon>Eukaryota</taxon>
        <taxon>Fungi</taxon>
        <taxon>Dikarya</taxon>
        <taxon>Ascomycota</taxon>
        <taxon>Pezizomycotina</taxon>
        <taxon>Sordariomycetes</taxon>
        <taxon>Hypocreomycetidae</taxon>
        <taxon>Hypocreales</taxon>
        <taxon>Hypocreaceae</taxon>
        <taxon>Trichoderma</taxon>
    </lineage>
</organism>